<dbReference type="Proteomes" id="UP000304900">
    <property type="component" value="Unassembled WGS sequence"/>
</dbReference>
<comment type="caution">
    <text evidence="2">The sequence shown here is derived from an EMBL/GenBank/DDBJ whole genome shotgun (WGS) entry which is preliminary data.</text>
</comment>
<name>A0A4U6D1A9_9BACT</name>
<keyword evidence="3" id="KW-1185">Reference proteome</keyword>
<keyword evidence="1" id="KW-1133">Transmembrane helix</keyword>
<keyword evidence="1" id="KW-0812">Transmembrane</keyword>
<keyword evidence="1" id="KW-0472">Membrane</keyword>
<accession>A0A4U6D1A9</accession>
<organism evidence="2 3">
    <name type="scientific">Dyadobacter frigoris</name>
    <dbReference type="NCBI Taxonomy" id="2576211"/>
    <lineage>
        <taxon>Bacteria</taxon>
        <taxon>Pseudomonadati</taxon>
        <taxon>Bacteroidota</taxon>
        <taxon>Cytophagia</taxon>
        <taxon>Cytophagales</taxon>
        <taxon>Spirosomataceae</taxon>
        <taxon>Dyadobacter</taxon>
    </lineage>
</organism>
<feature type="transmembrane region" description="Helical" evidence="1">
    <location>
        <begin position="54"/>
        <end position="74"/>
    </location>
</feature>
<dbReference type="AlphaFoldDB" id="A0A4U6D1A9"/>
<dbReference type="OrthoDB" id="961744at2"/>
<proteinExistence type="predicted"/>
<evidence type="ECO:0000313" key="3">
    <source>
        <dbReference type="Proteomes" id="UP000304900"/>
    </source>
</evidence>
<gene>
    <name evidence="2" type="ORF">FDK13_18765</name>
</gene>
<reference evidence="2 3" key="1">
    <citation type="submission" date="2019-05" db="EMBL/GenBank/DDBJ databases">
        <title>Dyadobacter AR-3-8 sp. nov., isolated from arctic soil.</title>
        <authorList>
            <person name="Chaudhary D.K."/>
        </authorList>
    </citation>
    <scope>NUCLEOTIDE SEQUENCE [LARGE SCALE GENOMIC DNA]</scope>
    <source>
        <strain evidence="2 3">AR-3-8</strain>
    </source>
</reference>
<protein>
    <submittedName>
        <fullName evidence="2">Uncharacterized protein</fullName>
    </submittedName>
</protein>
<dbReference type="EMBL" id="SZVO01000008">
    <property type="protein sequence ID" value="TKT90999.1"/>
    <property type="molecule type" value="Genomic_DNA"/>
</dbReference>
<sequence>MFYRFNAHRAKKQPVQESSTDKIAKKIAGSITAVQQGWATFMDRHARKLPPKQLKALLLVLVLVSGAYCAYLLGEGMFSQATHRFADFEFAKLWPFDPLGNKEKLRREAAWDHYLDSLEQQVKRDSLQNPQYYIP</sequence>
<evidence type="ECO:0000313" key="2">
    <source>
        <dbReference type="EMBL" id="TKT90999.1"/>
    </source>
</evidence>
<dbReference type="RefSeq" id="WP_137341542.1">
    <property type="nucleotide sequence ID" value="NZ_BSQH01000020.1"/>
</dbReference>
<evidence type="ECO:0000256" key="1">
    <source>
        <dbReference type="SAM" id="Phobius"/>
    </source>
</evidence>